<dbReference type="Gene3D" id="1.10.287.950">
    <property type="entry name" value="Methyl-accepting chemotaxis protein"/>
    <property type="match status" value="1"/>
</dbReference>
<dbReference type="CDD" id="cd11386">
    <property type="entry name" value="MCP_signal"/>
    <property type="match status" value="1"/>
</dbReference>
<dbReference type="PROSITE" id="PS50111">
    <property type="entry name" value="CHEMOTAXIS_TRANSDUC_2"/>
    <property type="match status" value="1"/>
</dbReference>
<dbReference type="Pfam" id="PF00015">
    <property type="entry name" value="MCPsignal"/>
    <property type="match status" value="1"/>
</dbReference>
<dbReference type="PROSITE" id="PS50885">
    <property type="entry name" value="HAMP"/>
    <property type="match status" value="1"/>
</dbReference>
<dbReference type="FunFam" id="1.10.287.950:FF:000001">
    <property type="entry name" value="Methyl-accepting chemotaxis sensory transducer"/>
    <property type="match status" value="1"/>
</dbReference>
<evidence type="ECO:0000256" key="3">
    <source>
        <dbReference type="SAM" id="Phobius"/>
    </source>
</evidence>
<keyword evidence="3" id="KW-0472">Membrane</keyword>
<feature type="domain" description="HAMP" evidence="5">
    <location>
        <begin position="188"/>
        <end position="242"/>
    </location>
</feature>
<dbReference type="SMART" id="SM00283">
    <property type="entry name" value="MA"/>
    <property type="match status" value="1"/>
</dbReference>
<gene>
    <name evidence="6" type="ORF">MNBD_GAMMA14-2735</name>
</gene>
<dbReference type="SUPFAM" id="SSF58104">
    <property type="entry name" value="Methyl-accepting chemotaxis protein (MCP) signaling domain"/>
    <property type="match status" value="1"/>
</dbReference>
<dbReference type="GO" id="GO:0007165">
    <property type="term" value="P:signal transduction"/>
    <property type="evidence" value="ECO:0007669"/>
    <property type="project" value="UniProtKB-KW"/>
</dbReference>
<dbReference type="PANTHER" id="PTHR32089">
    <property type="entry name" value="METHYL-ACCEPTING CHEMOTAXIS PROTEIN MCPB"/>
    <property type="match status" value="1"/>
</dbReference>
<feature type="domain" description="Methyl-accepting transducer" evidence="4">
    <location>
        <begin position="247"/>
        <end position="483"/>
    </location>
</feature>
<dbReference type="GO" id="GO:0016020">
    <property type="term" value="C:membrane"/>
    <property type="evidence" value="ECO:0007669"/>
    <property type="project" value="InterPro"/>
</dbReference>
<proteinExistence type="inferred from homology"/>
<evidence type="ECO:0000256" key="1">
    <source>
        <dbReference type="ARBA" id="ARBA00023224"/>
    </source>
</evidence>
<organism evidence="6">
    <name type="scientific">hydrothermal vent metagenome</name>
    <dbReference type="NCBI Taxonomy" id="652676"/>
    <lineage>
        <taxon>unclassified sequences</taxon>
        <taxon>metagenomes</taxon>
        <taxon>ecological metagenomes</taxon>
    </lineage>
</organism>
<evidence type="ECO:0000313" key="6">
    <source>
        <dbReference type="EMBL" id="VAW83387.1"/>
    </source>
</evidence>
<reference evidence="6" key="1">
    <citation type="submission" date="2018-06" db="EMBL/GenBank/DDBJ databases">
        <authorList>
            <person name="Zhirakovskaya E."/>
        </authorList>
    </citation>
    <scope>NUCLEOTIDE SEQUENCE</scope>
</reference>
<evidence type="ECO:0000259" key="4">
    <source>
        <dbReference type="PROSITE" id="PS50111"/>
    </source>
</evidence>
<feature type="transmembrane region" description="Helical" evidence="3">
    <location>
        <begin position="20"/>
        <end position="43"/>
    </location>
</feature>
<dbReference type="PANTHER" id="PTHR32089:SF112">
    <property type="entry name" value="LYSOZYME-LIKE PROTEIN-RELATED"/>
    <property type="match status" value="1"/>
</dbReference>
<evidence type="ECO:0000259" key="5">
    <source>
        <dbReference type="PROSITE" id="PS50885"/>
    </source>
</evidence>
<keyword evidence="1" id="KW-0807">Transducer</keyword>
<protein>
    <recommendedName>
        <fullName evidence="7">Methyl-accepting chemotaxis protein</fullName>
    </recommendedName>
</protein>
<evidence type="ECO:0008006" key="7">
    <source>
        <dbReference type="Google" id="ProtNLM"/>
    </source>
</evidence>
<dbReference type="InterPro" id="IPR004089">
    <property type="entry name" value="MCPsignal_dom"/>
</dbReference>
<comment type="similarity">
    <text evidence="2">Belongs to the methyl-accepting chemotaxis (MCP) protein family.</text>
</comment>
<keyword evidence="3" id="KW-1133">Transmembrane helix</keyword>
<dbReference type="EMBL" id="UOFM01000537">
    <property type="protein sequence ID" value="VAW83387.1"/>
    <property type="molecule type" value="Genomic_DNA"/>
</dbReference>
<dbReference type="AlphaFoldDB" id="A0A3B0Z7F2"/>
<sequence>MKLHLPPIHRFNPGFRGKTLLLLGTVQAVLLAIILIAGFRYYYAEETEHVTDKLIGLARATAAATTDAVIASDLTTLQRYVDSIYNHNLLAYVRILDRKGHVMVSAGEAALLERPLSADRKFAEVLRGDKIFDVAIPVKYNEHTFGRVELGLDISDIDNEINGLAWDAFLLGTVTLVIMILLIAWLLRLMTRRLDRLKSACFELVQGDASFSTRLDMEGEDDFAQIAIYFDLFMGQLEEMVKKILALAEGLSSASKQAQDVTRNTSASVEEQAQAIAEFARTIEQMADSSEQVTGQITRSLQQAAEVQEQAQTGRGVVETALTDMQSLVVGMDELSLTVTRLAGRHADIRKTLDMIESIAEQTNLLALNAAIEAARAGEHGRGFAVVADEVRNLSRRTTESTSQIQNLLESIHTDSERAVTTVSDNTEKTRHTLDQVQDTGETFGRIVDAITGIRNQNSESAQLASQQHLLAREILGSIIEINANIANLVAIARQNISDNSDLAQYSVQLAAVVGQVMNDDGNNVTQEENSSVELF</sequence>
<dbReference type="SMART" id="SM00304">
    <property type="entry name" value="HAMP"/>
    <property type="match status" value="2"/>
</dbReference>
<keyword evidence="3" id="KW-0812">Transmembrane</keyword>
<name>A0A3B0Z7F2_9ZZZZ</name>
<feature type="transmembrane region" description="Helical" evidence="3">
    <location>
        <begin position="168"/>
        <end position="187"/>
    </location>
</feature>
<dbReference type="InterPro" id="IPR003660">
    <property type="entry name" value="HAMP_dom"/>
</dbReference>
<evidence type="ECO:0000256" key="2">
    <source>
        <dbReference type="ARBA" id="ARBA00029447"/>
    </source>
</evidence>
<accession>A0A3B0Z7F2</accession>